<dbReference type="InterPro" id="IPR020277">
    <property type="entry name" value="DUF2624"/>
</dbReference>
<dbReference type="RefSeq" id="WP_174494643.1">
    <property type="nucleotide sequence ID" value="NZ_CADDWK010000001.1"/>
</dbReference>
<proteinExistence type="predicted"/>
<name>A0A841Q7E1_9BACI</name>
<keyword evidence="2" id="KW-1185">Reference proteome</keyword>
<accession>A0A841Q7E1</accession>
<dbReference type="AlphaFoldDB" id="A0A841Q7E1"/>
<organism evidence="1 2">
    <name type="scientific">Salirhabdus euzebyi</name>
    <dbReference type="NCBI Taxonomy" id="394506"/>
    <lineage>
        <taxon>Bacteria</taxon>
        <taxon>Bacillati</taxon>
        <taxon>Bacillota</taxon>
        <taxon>Bacilli</taxon>
        <taxon>Bacillales</taxon>
        <taxon>Bacillaceae</taxon>
        <taxon>Salirhabdus</taxon>
    </lineage>
</organism>
<dbReference type="EMBL" id="JACHGH010000008">
    <property type="protein sequence ID" value="MBB6454295.1"/>
    <property type="molecule type" value="Genomic_DNA"/>
</dbReference>
<gene>
    <name evidence="1" type="ORF">HNQ94_002770</name>
</gene>
<evidence type="ECO:0000313" key="1">
    <source>
        <dbReference type="EMBL" id="MBB6454295.1"/>
    </source>
</evidence>
<dbReference type="Proteomes" id="UP000581688">
    <property type="component" value="Unassembled WGS sequence"/>
</dbReference>
<reference evidence="1 2" key="1">
    <citation type="submission" date="2020-08" db="EMBL/GenBank/DDBJ databases">
        <title>Genomic Encyclopedia of Type Strains, Phase IV (KMG-IV): sequencing the most valuable type-strain genomes for metagenomic binning, comparative biology and taxonomic classification.</title>
        <authorList>
            <person name="Goeker M."/>
        </authorList>
    </citation>
    <scope>NUCLEOTIDE SEQUENCE [LARGE SCALE GENOMIC DNA]</scope>
    <source>
        <strain evidence="1 2">DSM 19612</strain>
    </source>
</reference>
<sequence length="93" mass="11214">MKKLIRQMVQQKFHTITSKELIKYGQQYDFTLTEEQATKIINYVKKKDLDPFKESDRFKLLKKISHVTDEKTAKKAYKLFNDMIKQYGVKDMF</sequence>
<evidence type="ECO:0000313" key="2">
    <source>
        <dbReference type="Proteomes" id="UP000581688"/>
    </source>
</evidence>
<dbReference type="Pfam" id="PF11116">
    <property type="entry name" value="DUF2624"/>
    <property type="match status" value="1"/>
</dbReference>
<comment type="caution">
    <text evidence="1">The sequence shown here is derived from an EMBL/GenBank/DDBJ whole genome shotgun (WGS) entry which is preliminary data.</text>
</comment>
<protein>
    <submittedName>
        <fullName evidence="1">Two-component SAPR family response regulator</fullName>
    </submittedName>
</protein>